<comment type="caution">
    <text evidence="8">The sequence shown here is derived from an EMBL/GenBank/DDBJ whole genome shotgun (WGS) entry which is preliminary data.</text>
</comment>
<organism evidence="8 9">
    <name type="scientific">Streptomyces roseolilacinus</name>
    <dbReference type="NCBI Taxonomy" id="66904"/>
    <lineage>
        <taxon>Bacteria</taxon>
        <taxon>Bacillati</taxon>
        <taxon>Actinomycetota</taxon>
        <taxon>Actinomycetes</taxon>
        <taxon>Kitasatosporales</taxon>
        <taxon>Streptomycetaceae</taxon>
        <taxon>Streptomyces</taxon>
    </lineage>
</organism>
<name>A0A918B2Q1_9ACTN</name>
<keyword evidence="3 5" id="KW-0288">FMN</keyword>
<dbReference type="InterPro" id="IPR019576">
    <property type="entry name" value="Pyridoxamine_oxidase_dimer_C"/>
</dbReference>
<protein>
    <submittedName>
        <fullName evidence="8">Oxidase</fullName>
    </submittedName>
</protein>
<feature type="domain" description="Pyridoxamine 5'-phosphate oxidase N-terminal" evidence="6">
    <location>
        <begin position="48"/>
        <end position="164"/>
    </location>
</feature>
<feature type="binding site" evidence="5">
    <location>
        <position position="208"/>
    </location>
    <ligand>
        <name>FMN</name>
        <dbReference type="ChEBI" id="CHEBI:58210"/>
    </ligand>
</feature>
<evidence type="ECO:0000259" key="6">
    <source>
        <dbReference type="Pfam" id="PF01243"/>
    </source>
</evidence>
<dbReference type="GO" id="GO:0004733">
    <property type="term" value="F:pyridoxamine phosphate oxidase activity"/>
    <property type="evidence" value="ECO:0007669"/>
    <property type="project" value="InterPro"/>
</dbReference>
<comment type="cofactor">
    <cofactor evidence="5">
        <name>FMN</name>
        <dbReference type="ChEBI" id="CHEBI:58210"/>
    </cofactor>
    <text evidence="5">Binds 1 FMN per subunit.</text>
</comment>
<reference evidence="8" key="2">
    <citation type="submission" date="2020-09" db="EMBL/GenBank/DDBJ databases">
        <authorList>
            <person name="Sun Q."/>
            <person name="Ohkuma M."/>
        </authorList>
    </citation>
    <scope>NUCLEOTIDE SEQUENCE</scope>
    <source>
        <strain evidence="8">JCM 4335</strain>
    </source>
</reference>
<dbReference type="InterPro" id="IPR000659">
    <property type="entry name" value="Pyridox_Oxase"/>
</dbReference>
<dbReference type="Pfam" id="PF10590">
    <property type="entry name" value="PNP_phzG_C"/>
    <property type="match status" value="1"/>
</dbReference>
<feature type="binding site" evidence="5">
    <location>
        <begin position="153"/>
        <end position="154"/>
    </location>
    <ligand>
        <name>FMN</name>
        <dbReference type="ChEBI" id="CHEBI:58210"/>
    </ligand>
</feature>
<feature type="binding site" evidence="5">
    <location>
        <position position="118"/>
    </location>
    <ligand>
        <name>FMN</name>
        <dbReference type="ChEBI" id="CHEBI:58210"/>
    </ligand>
</feature>
<sequence>MTHGTHGTHAAFESALHALRVWDADLPVFDPSTAPDDPLDLFRTWFLDAARAGQPEPHTTQLATADEDGRPDVRTVMLHGADGRGWRFATHSTSAKGRQLAARPYAALHFYWPLRGRQVRLRGPVAPGTPEEAYADLHARSTGALAAALTGRQSEPLASTEALAEASERAWARAGAEPTAHAPTWTVYHLAPEEAEFFQGDAHRRHVRLRYHRAPDGPWTRGLLWP</sequence>
<feature type="domain" description="Pyridoxine 5'-phosphate oxidase dimerisation C-terminal" evidence="7">
    <location>
        <begin position="185"/>
        <end position="226"/>
    </location>
</feature>
<evidence type="ECO:0000256" key="2">
    <source>
        <dbReference type="ARBA" id="ARBA00022630"/>
    </source>
</evidence>
<evidence type="ECO:0000256" key="5">
    <source>
        <dbReference type="PIRSR" id="PIRSR000190-2"/>
    </source>
</evidence>
<dbReference type="EMBL" id="BMSV01000004">
    <property type="protein sequence ID" value="GGQ04848.1"/>
    <property type="molecule type" value="Genomic_DNA"/>
</dbReference>
<dbReference type="PANTHER" id="PTHR10851">
    <property type="entry name" value="PYRIDOXINE-5-PHOSPHATE OXIDASE"/>
    <property type="match status" value="1"/>
</dbReference>
<dbReference type="NCBIfam" id="NF004231">
    <property type="entry name" value="PRK05679.1"/>
    <property type="match status" value="1"/>
</dbReference>
<dbReference type="AlphaFoldDB" id="A0A918B2Q1"/>
<keyword evidence="9" id="KW-1185">Reference proteome</keyword>
<dbReference type="PIRSF" id="PIRSF000190">
    <property type="entry name" value="Pyd_amn-ph_oxd"/>
    <property type="match status" value="1"/>
</dbReference>
<dbReference type="Proteomes" id="UP000654123">
    <property type="component" value="Unassembled WGS sequence"/>
</dbReference>
<dbReference type="InterPro" id="IPR011576">
    <property type="entry name" value="Pyridox_Oxase_N"/>
</dbReference>
<evidence type="ECO:0000313" key="8">
    <source>
        <dbReference type="EMBL" id="GGQ04848.1"/>
    </source>
</evidence>
<evidence type="ECO:0000313" key="9">
    <source>
        <dbReference type="Proteomes" id="UP000654123"/>
    </source>
</evidence>
<dbReference type="InterPro" id="IPR012349">
    <property type="entry name" value="Split_barrel_FMN-bd"/>
</dbReference>
<accession>A0A918B2Q1</accession>
<dbReference type="GO" id="GO:0008615">
    <property type="term" value="P:pyridoxine biosynthetic process"/>
    <property type="evidence" value="ECO:0007669"/>
    <property type="project" value="InterPro"/>
</dbReference>
<keyword evidence="4" id="KW-0560">Oxidoreductase</keyword>
<dbReference type="RefSeq" id="WP_189532739.1">
    <property type="nucleotide sequence ID" value="NZ_BMSV01000004.1"/>
</dbReference>
<evidence type="ECO:0000256" key="4">
    <source>
        <dbReference type="ARBA" id="ARBA00023002"/>
    </source>
</evidence>
<dbReference type="Gene3D" id="2.30.110.10">
    <property type="entry name" value="Electron Transport, Fmn-binding Protein, Chain A"/>
    <property type="match status" value="1"/>
</dbReference>
<dbReference type="PANTHER" id="PTHR10851:SF0">
    <property type="entry name" value="PYRIDOXINE-5'-PHOSPHATE OXIDASE"/>
    <property type="match status" value="1"/>
</dbReference>
<keyword evidence="2" id="KW-0285">Flavoprotein</keyword>
<evidence type="ECO:0000259" key="7">
    <source>
        <dbReference type="Pfam" id="PF10590"/>
    </source>
</evidence>
<dbReference type="SUPFAM" id="SSF50475">
    <property type="entry name" value="FMN-binding split barrel"/>
    <property type="match status" value="1"/>
</dbReference>
<dbReference type="GO" id="GO:0010181">
    <property type="term" value="F:FMN binding"/>
    <property type="evidence" value="ECO:0007669"/>
    <property type="project" value="InterPro"/>
</dbReference>
<dbReference type="Pfam" id="PF01243">
    <property type="entry name" value="PNPOx_N"/>
    <property type="match status" value="1"/>
</dbReference>
<gene>
    <name evidence="8" type="ORF">GCM10010249_24130</name>
</gene>
<evidence type="ECO:0000256" key="1">
    <source>
        <dbReference type="ARBA" id="ARBA00007301"/>
    </source>
</evidence>
<feature type="binding site" evidence="5">
    <location>
        <position position="96"/>
    </location>
    <ligand>
        <name>FMN</name>
        <dbReference type="ChEBI" id="CHEBI:58210"/>
    </ligand>
</feature>
<evidence type="ECO:0000256" key="3">
    <source>
        <dbReference type="ARBA" id="ARBA00022643"/>
    </source>
</evidence>
<reference evidence="8" key="1">
    <citation type="journal article" date="2014" name="Int. J. Syst. Evol. Microbiol.">
        <title>Complete genome sequence of Corynebacterium casei LMG S-19264T (=DSM 44701T), isolated from a smear-ripened cheese.</title>
        <authorList>
            <consortium name="US DOE Joint Genome Institute (JGI-PGF)"/>
            <person name="Walter F."/>
            <person name="Albersmeier A."/>
            <person name="Kalinowski J."/>
            <person name="Ruckert C."/>
        </authorList>
    </citation>
    <scope>NUCLEOTIDE SEQUENCE</scope>
    <source>
        <strain evidence="8">JCM 4335</strain>
    </source>
</reference>
<comment type="similarity">
    <text evidence="1">Belongs to the pyridoxamine 5'-phosphate oxidase family.</text>
</comment>
<proteinExistence type="inferred from homology"/>